<evidence type="ECO:0000313" key="4">
    <source>
        <dbReference type="Proteomes" id="UP001190700"/>
    </source>
</evidence>
<dbReference type="PROSITE" id="PS51900">
    <property type="entry name" value="CB"/>
    <property type="match status" value="1"/>
</dbReference>
<organism evidence="3 4">
    <name type="scientific">Cymbomonas tetramitiformis</name>
    <dbReference type="NCBI Taxonomy" id="36881"/>
    <lineage>
        <taxon>Eukaryota</taxon>
        <taxon>Viridiplantae</taxon>
        <taxon>Chlorophyta</taxon>
        <taxon>Pyramimonadophyceae</taxon>
        <taxon>Pyramimonadales</taxon>
        <taxon>Pyramimonadaceae</taxon>
        <taxon>Cymbomonas</taxon>
    </lineage>
</organism>
<dbReference type="GO" id="GO:0015074">
    <property type="term" value="P:DNA integration"/>
    <property type="evidence" value="ECO:0007669"/>
    <property type="project" value="InterPro"/>
</dbReference>
<reference evidence="3 4" key="1">
    <citation type="journal article" date="2015" name="Genome Biol. Evol.">
        <title>Comparative Genomics of a Bacterivorous Green Alga Reveals Evolutionary Causalities and Consequences of Phago-Mixotrophic Mode of Nutrition.</title>
        <authorList>
            <person name="Burns J.A."/>
            <person name="Paasch A."/>
            <person name="Narechania A."/>
            <person name="Kim E."/>
        </authorList>
    </citation>
    <scope>NUCLEOTIDE SEQUENCE [LARGE SCALE GENOMIC DNA]</scope>
    <source>
        <strain evidence="3 4">PLY_AMNH</strain>
    </source>
</reference>
<dbReference type="GO" id="GO:0003677">
    <property type="term" value="F:DNA binding"/>
    <property type="evidence" value="ECO:0007669"/>
    <property type="project" value="UniProtKB-KW"/>
</dbReference>
<gene>
    <name evidence="3" type="ORF">CYMTET_44101</name>
</gene>
<proteinExistence type="predicted"/>
<dbReference type="InterPro" id="IPR004107">
    <property type="entry name" value="Integrase_SAM-like_N"/>
</dbReference>
<accession>A0AAE0C268</accession>
<dbReference type="Proteomes" id="UP001190700">
    <property type="component" value="Unassembled WGS sequence"/>
</dbReference>
<evidence type="ECO:0000259" key="2">
    <source>
        <dbReference type="PROSITE" id="PS51900"/>
    </source>
</evidence>
<dbReference type="InterPro" id="IPR010998">
    <property type="entry name" value="Integrase_recombinase_N"/>
</dbReference>
<evidence type="ECO:0000256" key="1">
    <source>
        <dbReference type="ARBA" id="ARBA00023125"/>
    </source>
</evidence>
<dbReference type="EMBL" id="LGRX02029888">
    <property type="protein sequence ID" value="KAK3246364.1"/>
    <property type="molecule type" value="Genomic_DNA"/>
</dbReference>
<protein>
    <recommendedName>
        <fullName evidence="2">Core-binding (CB) domain-containing protein</fullName>
    </recommendedName>
</protein>
<dbReference type="AlphaFoldDB" id="A0AAE0C268"/>
<keyword evidence="1" id="KW-0238">DNA-binding</keyword>
<evidence type="ECO:0000313" key="3">
    <source>
        <dbReference type="EMBL" id="KAK3246364.1"/>
    </source>
</evidence>
<name>A0AAE0C268_9CHLO</name>
<dbReference type="Gene3D" id="1.10.150.130">
    <property type="match status" value="1"/>
</dbReference>
<feature type="domain" description="Core-binding (CB)" evidence="2">
    <location>
        <begin position="64"/>
        <end position="145"/>
    </location>
</feature>
<keyword evidence="4" id="KW-1185">Reference proteome</keyword>
<dbReference type="SUPFAM" id="SSF47823">
    <property type="entry name" value="lambda integrase-like, N-terminal domain"/>
    <property type="match status" value="1"/>
</dbReference>
<sequence>MGATGEGRTKIEYDDGDVENVVLKEEKYRVFPSENEEEQPQQRATTTPWKTALLRHWTEKLGGNQHSGTAAEMQAAALQKSTADNYERHWKKFVKFCTEENLQWPPARAATVQLYMAALQKSGTVKGTSLQPYLSAINCFHEDFSFQGPAKGRAVTRAVKGMTAMQTAAAEQQNVTETTADRHGDAAGELAEGQQRTLDRAREGKGKNHLLSKRRLCIPREGVAELHELLDLWEQTRDEDWLQAASTSTARAADTASYWRLPCDKKKQFKTADANDWTACALGHVGCVPPEGGHYTAHRTRKGATACSRSVGVVMEKVCFFGRWVQLSSAVHYYIDPTAVADANMVYYFGWLTPGWQQTAAQYRVRRRVPAQISEDMAMIRV</sequence>
<dbReference type="Pfam" id="PF02899">
    <property type="entry name" value="Phage_int_SAM_1"/>
    <property type="match status" value="1"/>
</dbReference>
<comment type="caution">
    <text evidence="3">The sequence shown here is derived from an EMBL/GenBank/DDBJ whole genome shotgun (WGS) entry which is preliminary data.</text>
</comment>
<dbReference type="InterPro" id="IPR044068">
    <property type="entry name" value="CB"/>
</dbReference>